<evidence type="ECO:0000313" key="1">
    <source>
        <dbReference type="EMBL" id="KDN60282.1"/>
    </source>
</evidence>
<dbReference type="HOGENOM" id="CLU_1331881_0_0_1"/>
<dbReference type="OrthoDB" id="4848172at2759"/>
<reference evidence="2" key="1">
    <citation type="journal article" date="2014" name="Genome Announc.">
        <title>Draft genome sequence of Colletotrichum sublineola, a destructive pathogen of cultivated sorghum.</title>
        <authorList>
            <person name="Baroncelli R."/>
            <person name="Sanz-Martin J.M."/>
            <person name="Rech G.E."/>
            <person name="Sukno S.A."/>
            <person name="Thon M.R."/>
        </authorList>
    </citation>
    <scope>NUCLEOTIDE SEQUENCE [LARGE SCALE GENOMIC DNA]</scope>
    <source>
        <strain evidence="2">TX430BB</strain>
    </source>
</reference>
<gene>
    <name evidence="1" type="ORF">CSUB01_09767</name>
</gene>
<sequence>MSKPTPIQVAELQRKYSGLDDKLEYIAGDTIDNKYMTYKMPPYDPTNPAVGALVRGGRYTRDGHQTLAPLAGTASSTAAVHADRRDSFTNRYQDLLEAKGTYGTHVYEAVNARRSSANFAKWERQHLGQELPRGCLLQTLLWVMDVRKEAGCTVIFASKLAYVFALDLIMRVPLVKTFKSKAFLSSKIGPMRGDNKPPGKKEVEFQ</sequence>
<name>A0A066WUF7_COLSU</name>
<comment type="caution">
    <text evidence="1">The sequence shown here is derived from an EMBL/GenBank/DDBJ whole genome shotgun (WGS) entry which is preliminary data.</text>
</comment>
<dbReference type="EMBL" id="JMSE01001532">
    <property type="protein sequence ID" value="KDN60282.1"/>
    <property type="molecule type" value="Genomic_DNA"/>
</dbReference>
<dbReference type="Proteomes" id="UP000027238">
    <property type="component" value="Unassembled WGS sequence"/>
</dbReference>
<protein>
    <submittedName>
        <fullName evidence="1">Uncharacterized protein</fullName>
    </submittedName>
</protein>
<dbReference type="eggNOG" id="ENOG502TESG">
    <property type="taxonomic scope" value="Eukaryota"/>
</dbReference>
<keyword evidence="2" id="KW-1185">Reference proteome</keyword>
<proteinExistence type="predicted"/>
<accession>A0A066WUF7</accession>
<evidence type="ECO:0000313" key="2">
    <source>
        <dbReference type="Proteomes" id="UP000027238"/>
    </source>
</evidence>
<dbReference type="AlphaFoldDB" id="A0A066WUF7"/>
<organism evidence="1 2">
    <name type="scientific">Colletotrichum sublineola</name>
    <name type="common">Sorghum anthracnose fungus</name>
    <dbReference type="NCBI Taxonomy" id="1173701"/>
    <lineage>
        <taxon>Eukaryota</taxon>
        <taxon>Fungi</taxon>
        <taxon>Dikarya</taxon>
        <taxon>Ascomycota</taxon>
        <taxon>Pezizomycotina</taxon>
        <taxon>Sordariomycetes</taxon>
        <taxon>Hypocreomycetidae</taxon>
        <taxon>Glomerellales</taxon>
        <taxon>Glomerellaceae</taxon>
        <taxon>Colletotrichum</taxon>
        <taxon>Colletotrichum graminicola species complex</taxon>
    </lineage>
</organism>